<evidence type="ECO:0000256" key="2">
    <source>
        <dbReference type="ARBA" id="ARBA00006275"/>
    </source>
</evidence>
<dbReference type="EMBL" id="QAOQ01000002">
    <property type="protein sequence ID" value="PTQ99957.1"/>
    <property type="molecule type" value="Genomic_DNA"/>
</dbReference>
<dbReference type="GO" id="GO:0009279">
    <property type="term" value="C:cell outer membrane"/>
    <property type="evidence" value="ECO:0007669"/>
    <property type="project" value="UniProtKB-SubCell"/>
</dbReference>
<reference evidence="9 10" key="1">
    <citation type="submission" date="2018-04" db="EMBL/GenBank/DDBJ databases">
        <title>Genomic Encyclopedia of Archaeal and Bacterial Type Strains, Phase II (KMG-II): from individual species to whole genera.</title>
        <authorList>
            <person name="Goeker M."/>
        </authorList>
    </citation>
    <scope>NUCLEOTIDE SEQUENCE [LARGE SCALE GENOMIC DNA]</scope>
    <source>
        <strain evidence="9 10">DSM 26809</strain>
    </source>
</reference>
<dbReference type="AlphaFoldDB" id="A0A2T5JDW2"/>
<dbReference type="Gene3D" id="1.25.40.390">
    <property type="match status" value="1"/>
</dbReference>
<evidence type="ECO:0000313" key="10">
    <source>
        <dbReference type="Proteomes" id="UP000244168"/>
    </source>
</evidence>
<feature type="signal peptide" evidence="6">
    <location>
        <begin position="1"/>
        <end position="19"/>
    </location>
</feature>
<dbReference type="RefSeq" id="WP_107827860.1">
    <property type="nucleotide sequence ID" value="NZ_CP160205.1"/>
</dbReference>
<dbReference type="InterPro" id="IPR011990">
    <property type="entry name" value="TPR-like_helical_dom_sf"/>
</dbReference>
<evidence type="ECO:0000259" key="7">
    <source>
        <dbReference type="Pfam" id="PF07980"/>
    </source>
</evidence>
<evidence type="ECO:0000256" key="3">
    <source>
        <dbReference type="ARBA" id="ARBA00022729"/>
    </source>
</evidence>
<organism evidence="9 10">
    <name type="scientific">Mucilaginibacter yixingensis</name>
    <dbReference type="NCBI Taxonomy" id="1295612"/>
    <lineage>
        <taxon>Bacteria</taxon>
        <taxon>Pseudomonadati</taxon>
        <taxon>Bacteroidota</taxon>
        <taxon>Sphingobacteriia</taxon>
        <taxon>Sphingobacteriales</taxon>
        <taxon>Sphingobacteriaceae</taxon>
        <taxon>Mucilaginibacter</taxon>
    </lineage>
</organism>
<keyword evidence="3 6" id="KW-0732">Signal</keyword>
<keyword evidence="4" id="KW-0472">Membrane</keyword>
<keyword evidence="10" id="KW-1185">Reference proteome</keyword>
<dbReference type="PROSITE" id="PS51257">
    <property type="entry name" value="PROKAR_LIPOPROTEIN"/>
    <property type="match status" value="1"/>
</dbReference>
<evidence type="ECO:0000256" key="4">
    <source>
        <dbReference type="ARBA" id="ARBA00023136"/>
    </source>
</evidence>
<dbReference type="InterPro" id="IPR012944">
    <property type="entry name" value="SusD_RagB_dom"/>
</dbReference>
<evidence type="ECO:0000313" key="9">
    <source>
        <dbReference type="EMBL" id="PTQ99957.1"/>
    </source>
</evidence>
<comment type="caution">
    <text evidence="9">The sequence shown here is derived from an EMBL/GenBank/DDBJ whole genome shotgun (WGS) entry which is preliminary data.</text>
</comment>
<dbReference type="Proteomes" id="UP000244168">
    <property type="component" value="Unassembled WGS sequence"/>
</dbReference>
<evidence type="ECO:0000256" key="1">
    <source>
        <dbReference type="ARBA" id="ARBA00004442"/>
    </source>
</evidence>
<feature type="domain" description="SusD-like N-terminal" evidence="8">
    <location>
        <begin position="97"/>
        <end position="230"/>
    </location>
</feature>
<dbReference type="InterPro" id="IPR033985">
    <property type="entry name" value="SusD-like_N"/>
</dbReference>
<comment type="similarity">
    <text evidence="2">Belongs to the SusD family.</text>
</comment>
<sequence length="515" mass="55607">MKKIFKYLSFGAVAAMAFAGCKNSFVDVTPVGTALEGNYYKDQTEAFNGLVAVYDVVGWQGGGFVTKENAMDAGSDDQLAGGGSATDISDLQLFSNYTLTPAAGPQGELWKAGFSGVFRANILLSKLPGVPMDAALKSRYASEAKALRAYFYFDLVRLFKNVPLILSPIPADQVYNVEQAAPTAVYQQIEKDLTDAAADSNLPNIIANVSTDGGRLTKGAVHALLGKVYLQEQKFAQAATELAQVNGTPGQQNATYGYKLLPNFADLWKVSNKFNSESILEVTHSSTSAGGWSCIACTEGNVLNILTAPRGYAAIKPDAPDYIAGYGFCIVTPDLYNTMHFDPRFKSTIADLDSMKKAGAANYSESYMNTGYFLAKFAGHQADKTKGAGAPELNYPQDIYEIRLADTYLMEAEALIRGNGDLTRAAALMTAVHSRAYNDGTSHPIAATFDNLKRERRVELAGEGHRWFDLVRWGDAPNALKSRGFAAGKNEILPIPLSELSNTKIKQSKEWGGSL</sequence>
<evidence type="ECO:0000256" key="6">
    <source>
        <dbReference type="SAM" id="SignalP"/>
    </source>
</evidence>
<dbReference type="OrthoDB" id="618454at2"/>
<gene>
    <name evidence="9" type="ORF">C8P68_102788</name>
</gene>
<comment type="subcellular location">
    <subcellularLocation>
        <location evidence="1">Cell outer membrane</location>
    </subcellularLocation>
</comment>
<feature type="domain" description="RagB/SusD" evidence="7">
    <location>
        <begin position="355"/>
        <end position="480"/>
    </location>
</feature>
<evidence type="ECO:0000259" key="8">
    <source>
        <dbReference type="Pfam" id="PF14322"/>
    </source>
</evidence>
<name>A0A2T5JDW2_9SPHI</name>
<accession>A0A2T5JDW2</accession>
<feature type="chain" id="PRO_5015549083" evidence="6">
    <location>
        <begin position="20"/>
        <end position="515"/>
    </location>
</feature>
<proteinExistence type="inferred from homology"/>
<evidence type="ECO:0000256" key="5">
    <source>
        <dbReference type="ARBA" id="ARBA00023237"/>
    </source>
</evidence>
<dbReference type="SUPFAM" id="SSF48452">
    <property type="entry name" value="TPR-like"/>
    <property type="match status" value="1"/>
</dbReference>
<keyword evidence="5" id="KW-0998">Cell outer membrane</keyword>
<dbReference type="Pfam" id="PF07980">
    <property type="entry name" value="SusD_RagB"/>
    <property type="match status" value="1"/>
</dbReference>
<dbReference type="Pfam" id="PF14322">
    <property type="entry name" value="SusD-like_3"/>
    <property type="match status" value="1"/>
</dbReference>
<protein>
    <submittedName>
        <fullName evidence="9">Putative outer membrane starch-binding protein</fullName>
    </submittedName>
</protein>